<keyword evidence="13" id="KW-1185">Reference proteome</keyword>
<evidence type="ECO:0000256" key="6">
    <source>
        <dbReference type="ARBA" id="ARBA00022683"/>
    </source>
</evidence>
<dbReference type="PANTHER" id="PTHR36203">
    <property type="entry name" value="ASCORBATE-SPECIFIC PTS SYSTEM EIIA COMPONENT"/>
    <property type="match status" value="1"/>
</dbReference>
<keyword evidence="7" id="KW-0418">Kinase</keyword>
<organism evidence="12 13">
    <name type="scientific">Salisediminibacterium beveridgei</name>
    <dbReference type="NCBI Taxonomy" id="632773"/>
    <lineage>
        <taxon>Bacteria</taxon>
        <taxon>Bacillati</taxon>
        <taxon>Bacillota</taxon>
        <taxon>Bacilli</taxon>
        <taxon>Bacillales</taxon>
        <taxon>Bacillaceae</taxon>
        <taxon>Salisediminibacterium</taxon>
    </lineage>
</organism>
<dbReference type="Gene3D" id="3.40.930.10">
    <property type="entry name" value="Mannitol-specific EII, Chain A"/>
    <property type="match status" value="1"/>
</dbReference>
<dbReference type="GO" id="GO:0009401">
    <property type="term" value="P:phosphoenolpyruvate-dependent sugar phosphotransferase system"/>
    <property type="evidence" value="ECO:0007669"/>
    <property type="project" value="UniProtKB-KW"/>
</dbReference>
<feature type="domain" description="PTS EIIA type-2" evidence="11">
    <location>
        <begin position="4"/>
        <end position="150"/>
    </location>
</feature>
<keyword evidence="5 12" id="KW-0808">Transferase</keyword>
<evidence type="ECO:0000256" key="1">
    <source>
        <dbReference type="ARBA" id="ARBA00004496"/>
    </source>
</evidence>
<dbReference type="GO" id="GO:0016301">
    <property type="term" value="F:kinase activity"/>
    <property type="evidence" value="ECO:0007669"/>
    <property type="project" value="UniProtKB-KW"/>
</dbReference>
<dbReference type="EMBL" id="CP012502">
    <property type="protein sequence ID" value="AOM81771.1"/>
    <property type="molecule type" value="Genomic_DNA"/>
</dbReference>
<proteinExistence type="predicted"/>
<keyword evidence="6" id="KW-0598">Phosphotransferase system</keyword>
<comment type="function">
    <text evidence="8">The phosphoenolpyruvate-dependent sugar phosphotransferase system (sugar PTS), a major carbohydrate active transport system, catalyzes the phosphorylation of incoming sugar substrates concomitantly with their translocation across the cell membrane. The enzyme II UlaABC PTS system is involved in ascorbate transport.</text>
</comment>
<accession>A0A1D7QS04</accession>
<dbReference type="InterPro" id="IPR016152">
    <property type="entry name" value="PTrfase/Anion_transptr"/>
</dbReference>
<evidence type="ECO:0000259" key="11">
    <source>
        <dbReference type="PROSITE" id="PS51094"/>
    </source>
</evidence>
<dbReference type="Pfam" id="PF00359">
    <property type="entry name" value="PTS_EIIA_2"/>
    <property type="match status" value="1"/>
</dbReference>
<name>A0A1D7QS04_9BACI</name>
<evidence type="ECO:0000256" key="4">
    <source>
        <dbReference type="ARBA" id="ARBA00022553"/>
    </source>
</evidence>
<evidence type="ECO:0000256" key="7">
    <source>
        <dbReference type="ARBA" id="ARBA00022777"/>
    </source>
</evidence>
<sequence>MSEVKLTRHFIQWEEKAMDWQEAIETSARPLLKQGNIEETYVKAMIQNIIDLGPYILIAPDVALPHARPEKGVNQAGLSLTVFKHPVLFPAGTDEKVSEARLFICLAAVDSESHLGLLQNISGWIDDRSFIEELLNASSEDEVVQLVTAFQENQQ</sequence>
<keyword evidence="4" id="KW-0597">Phosphoprotein</keyword>
<evidence type="ECO:0000313" key="12">
    <source>
        <dbReference type="EMBL" id="AOM81771.1"/>
    </source>
</evidence>
<evidence type="ECO:0000256" key="2">
    <source>
        <dbReference type="ARBA" id="ARBA00022448"/>
    </source>
</evidence>
<protein>
    <recommendedName>
        <fullName evidence="9">Ascorbate-specific PTS system EIIA component</fullName>
    </recommendedName>
    <alternativeName>
        <fullName evidence="10">Ascorbate-specific phosphotransferase enzyme IIA component</fullName>
    </alternativeName>
</protein>
<dbReference type="GO" id="GO:0005737">
    <property type="term" value="C:cytoplasm"/>
    <property type="evidence" value="ECO:0007669"/>
    <property type="project" value="UniProtKB-SubCell"/>
</dbReference>
<evidence type="ECO:0000256" key="5">
    <source>
        <dbReference type="ARBA" id="ARBA00022679"/>
    </source>
</evidence>
<gene>
    <name evidence="12" type="ORF">BBEV_0377</name>
</gene>
<evidence type="ECO:0000256" key="10">
    <source>
        <dbReference type="ARBA" id="ARBA00042072"/>
    </source>
</evidence>
<dbReference type="OrthoDB" id="369398at2"/>
<reference evidence="12 13" key="1">
    <citation type="submission" date="2015-08" db="EMBL/GenBank/DDBJ databases">
        <title>The complete genome sequence of Bacillus beveridgei MLTeJB.</title>
        <authorList>
            <person name="Hanson T.E."/>
            <person name="Mesa C."/>
            <person name="Basesman S.M."/>
            <person name="Oremland R.S."/>
        </authorList>
    </citation>
    <scope>NUCLEOTIDE SEQUENCE [LARGE SCALE GENOMIC DNA]</scope>
    <source>
        <strain evidence="12 13">MLTeJB</strain>
    </source>
</reference>
<dbReference type="InterPro" id="IPR051351">
    <property type="entry name" value="Ascorbate-PTS_EIIA_comp"/>
</dbReference>
<evidence type="ECO:0000313" key="13">
    <source>
        <dbReference type="Proteomes" id="UP000094463"/>
    </source>
</evidence>
<dbReference type="PANTHER" id="PTHR36203:SF1">
    <property type="entry name" value="ASCORBATE-SPECIFIC PTS SYSTEM EIIA COMPONENT"/>
    <property type="match status" value="1"/>
</dbReference>
<dbReference type="PROSITE" id="PS00372">
    <property type="entry name" value="PTS_EIIA_TYPE_2_HIS"/>
    <property type="match status" value="1"/>
</dbReference>
<dbReference type="RefSeq" id="WP_069363910.1">
    <property type="nucleotide sequence ID" value="NZ_CP012502.1"/>
</dbReference>
<dbReference type="SUPFAM" id="SSF55804">
    <property type="entry name" value="Phoshotransferase/anion transport protein"/>
    <property type="match status" value="1"/>
</dbReference>
<dbReference type="AlphaFoldDB" id="A0A1D7QS04"/>
<dbReference type="PROSITE" id="PS51094">
    <property type="entry name" value="PTS_EIIA_TYPE_2"/>
    <property type="match status" value="1"/>
</dbReference>
<dbReference type="CDD" id="cd00211">
    <property type="entry name" value="PTS_IIA_fru"/>
    <property type="match status" value="1"/>
</dbReference>
<evidence type="ECO:0000256" key="8">
    <source>
        <dbReference type="ARBA" id="ARBA00037387"/>
    </source>
</evidence>
<comment type="subcellular location">
    <subcellularLocation>
        <location evidence="1">Cytoplasm</location>
    </subcellularLocation>
</comment>
<dbReference type="Proteomes" id="UP000094463">
    <property type="component" value="Chromosome"/>
</dbReference>
<dbReference type="STRING" id="632773.BBEV_0377"/>
<dbReference type="KEGG" id="bbev:BBEV_0377"/>
<keyword evidence="2" id="KW-0813">Transport</keyword>
<evidence type="ECO:0000256" key="3">
    <source>
        <dbReference type="ARBA" id="ARBA00022490"/>
    </source>
</evidence>
<dbReference type="InterPro" id="IPR002178">
    <property type="entry name" value="PTS_EIIA_type-2_dom"/>
</dbReference>
<keyword evidence="3" id="KW-0963">Cytoplasm</keyword>
<evidence type="ECO:0000256" key="9">
    <source>
        <dbReference type="ARBA" id="ARBA00041175"/>
    </source>
</evidence>